<dbReference type="CDD" id="cd05476">
    <property type="entry name" value="pepsin_A_like_plant"/>
    <property type="match status" value="1"/>
</dbReference>
<dbReference type="GO" id="GO:0005576">
    <property type="term" value="C:extracellular region"/>
    <property type="evidence" value="ECO:0007669"/>
    <property type="project" value="UniProtKB-SubCell"/>
</dbReference>
<dbReference type="GO" id="GO:0004190">
    <property type="term" value="F:aspartic-type endopeptidase activity"/>
    <property type="evidence" value="ECO:0007669"/>
    <property type="project" value="UniProtKB-KW"/>
</dbReference>
<sequence length="411" mass="45234">MFQSIAVVKASGFSVELIHPDSPLSPFYNASLSSSEILMKNAINSMDRLKHLQSLIDQKCVQSAVIPIQGCHLMKFFIGTPPVEYLAVLDTGSDLAWIQCVPCTKCFSQDYSFFDPNASSTYKMLSHGSQTCQEIGGQQYLETNDCQYHITYGDGSTSIGILSSDTLSFDPTFGQKSTFPKFIFGCGRNNQFADQNPEVAGIFGLGGGSSSLVYQIRNQIHHRFSYCLVPHTSNATGKLFLGRKSIVDRPGVVSTPLVSKIPDTYYYVTLEGVSIGDKTVRSSLGKGNVFIDSGVTFPLLEPDLYDGLEAMVKDAIGEEPVKDPSGLFKLCYEADANINVPEIVFRFTGADVRLKPVNTFEVHGDLVCMVILSSGYPQSIFGNYAQVNFLLEYDLDKRTVSFLPTDCTRHY</sequence>
<dbReference type="SUPFAM" id="SSF50630">
    <property type="entry name" value="Acid proteases"/>
    <property type="match status" value="1"/>
</dbReference>
<proteinExistence type="inferred from homology"/>
<dbReference type="InterPro" id="IPR032861">
    <property type="entry name" value="TAXi_N"/>
</dbReference>
<dbReference type="GO" id="GO:0006508">
    <property type="term" value="P:proteolysis"/>
    <property type="evidence" value="ECO:0007669"/>
    <property type="project" value="UniProtKB-KW"/>
</dbReference>
<keyword evidence="3" id="KW-0964">Secreted</keyword>
<evidence type="ECO:0000256" key="1">
    <source>
        <dbReference type="ARBA" id="ARBA00004613"/>
    </source>
</evidence>
<evidence type="ECO:0000256" key="2">
    <source>
        <dbReference type="ARBA" id="ARBA00007447"/>
    </source>
</evidence>
<evidence type="ECO:0000256" key="3">
    <source>
        <dbReference type="ARBA" id="ARBA00022525"/>
    </source>
</evidence>
<accession>A0A9W7H8X8</accession>
<evidence type="ECO:0000256" key="4">
    <source>
        <dbReference type="ARBA" id="ARBA00022670"/>
    </source>
</evidence>
<dbReference type="FunFam" id="2.40.70.10:FF:000031">
    <property type="entry name" value="Aspartyl protease AED1"/>
    <property type="match status" value="1"/>
</dbReference>
<evidence type="ECO:0000256" key="6">
    <source>
        <dbReference type="ARBA" id="ARBA00022801"/>
    </source>
</evidence>
<evidence type="ECO:0000256" key="7">
    <source>
        <dbReference type="ARBA" id="ARBA00023180"/>
    </source>
</evidence>
<dbReference type="InterPro" id="IPR033121">
    <property type="entry name" value="PEPTIDASE_A1"/>
</dbReference>
<dbReference type="PROSITE" id="PS51767">
    <property type="entry name" value="PEPTIDASE_A1"/>
    <property type="match status" value="1"/>
</dbReference>
<keyword evidence="10" id="KW-1185">Reference proteome</keyword>
<comment type="subcellular location">
    <subcellularLocation>
        <location evidence="1">Secreted</location>
    </subcellularLocation>
</comment>
<evidence type="ECO:0000256" key="5">
    <source>
        <dbReference type="ARBA" id="ARBA00022750"/>
    </source>
</evidence>
<dbReference type="Pfam" id="PF14543">
    <property type="entry name" value="TAXi_N"/>
    <property type="match status" value="1"/>
</dbReference>
<organism evidence="9 10">
    <name type="scientific">Hibiscus trionum</name>
    <name type="common">Flower of an hour</name>
    <dbReference type="NCBI Taxonomy" id="183268"/>
    <lineage>
        <taxon>Eukaryota</taxon>
        <taxon>Viridiplantae</taxon>
        <taxon>Streptophyta</taxon>
        <taxon>Embryophyta</taxon>
        <taxon>Tracheophyta</taxon>
        <taxon>Spermatophyta</taxon>
        <taxon>Magnoliopsida</taxon>
        <taxon>eudicotyledons</taxon>
        <taxon>Gunneridae</taxon>
        <taxon>Pentapetalae</taxon>
        <taxon>rosids</taxon>
        <taxon>malvids</taxon>
        <taxon>Malvales</taxon>
        <taxon>Malvaceae</taxon>
        <taxon>Malvoideae</taxon>
        <taxon>Hibiscus</taxon>
    </lineage>
</organism>
<dbReference type="InterPro" id="IPR032799">
    <property type="entry name" value="TAXi_C"/>
</dbReference>
<comment type="caution">
    <text evidence="9">The sequence shown here is derived from an EMBL/GenBank/DDBJ whole genome shotgun (WGS) entry which is preliminary data.</text>
</comment>
<evidence type="ECO:0000259" key="8">
    <source>
        <dbReference type="PROSITE" id="PS51767"/>
    </source>
</evidence>
<dbReference type="FunFam" id="2.40.70.10:FF:000050">
    <property type="entry name" value="Aspartic proteinase CDR1"/>
    <property type="match status" value="1"/>
</dbReference>
<keyword evidence="5" id="KW-0064">Aspartyl protease</keyword>
<dbReference type="Pfam" id="PF14541">
    <property type="entry name" value="TAXi_C"/>
    <property type="match status" value="1"/>
</dbReference>
<comment type="similarity">
    <text evidence="2">Belongs to the peptidase A1 family.</text>
</comment>
<dbReference type="InterPro" id="IPR034161">
    <property type="entry name" value="Pepsin-like_plant"/>
</dbReference>
<keyword evidence="7" id="KW-0325">Glycoprotein</keyword>
<dbReference type="InterPro" id="IPR051708">
    <property type="entry name" value="Plant_Aspart_Prot_A1"/>
</dbReference>
<keyword evidence="4" id="KW-0645">Protease</keyword>
<feature type="domain" description="Peptidase A1" evidence="8">
    <location>
        <begin position="72"/>
        <end position="403"/>
    </location>
</feature>
<dbReference type="PANTHER" id="PTHR47967:SF138">
    <property type="entry name" value="ASPARTIC PROTEINASE CDR1-LIKE"/>
    <property type="match status" value="1"/>
</dbReference>
<reference evidence="9" key="1">
    <citation type="submission" date="2023-05" db="EMBL/GenBank/DDBJ databases">
        <title>Genome and transcriptome analyses reveal genes involved in the formation of fine ridges on petal epidermal cells in Hibiscus trionum.</title>
        <authorList>
            <person name="Koshimizu S."/>
            <person name="Masuda S."/>
            <person name="Ishii T."/>
            <person name="Shirasu K."/>
            <person name="Hoshino A."/>
            <person name="Arita M."/>
        </authorList>
    </citation>
    <scope>NUCLEOTIDE SEQUENCE</scope>
    <source>
        <strain evidence="9">Hamamatsu line</strain>
    </source>
</reference>
<name>A0A9W7H8X8_HIBTR</name>
<evidence type="ECO:0000313" key="9">
    <source>
        <dbReference type="EMBL" id="GMI71500.1"/>
    </source>
</evidence>
<dbReference type="PANTHER" id="PTHR47967">
    <property type="entry name" value="OS07G0603500 PROTEIN-RELATED"/>
    <property type="match status" value="1"/>
</dbReference>
<protein>
    <recommendedName>
        <fullName evidence="8">Peptidase A1 domain-containing protein</fullName>
    </recommendedName>
</protein>
<evidence type="ECO:0000313" key="10">
    <source>
        <dbReference type="Proteomes" id="UP001165190"/>
    </source>
</evidence>
<dbReference type="AlphaFoldDB" id="A0A9W7H8X8"/>
<gene>
    <name evidence="9" type="ORF">HRI_000819300</name>
</gene>
<dbReference type="OrthoDB" id="2747330at2759"/>
<dbReference type="Gene3D" id="2.40.70.10">
    <property type="entry name" value="Acid Proteases"/>
    <property type="match status" value="2"/>
</dbReference>
<dbReference type="Proteomes" id="UP001165190">
    <property type="component" value="Unassembled WGS sequence"/>
</dbReference>
<dbReference type="EMBL" id="BSYR01000010">
    <property type="protein sequence ID" value="GMI71500.1"/>
    <property type="molecule type" value="Genomic_DNA"/>
</dbReference>
<dbReference type="InterPro" id="IPR021109">
    <property type="entry name" value="Peptidase_aspartic_dom_sf"/>
</dbReference>
<keyword evidence="6" id="KW-0378">Hydrolase</keyword>